<dbReference type="Proteomes" id="UP000571017">
    <property type="component" value="Unassembled WGS sequence"/>
</dbReference>
<dbReference type="AlphaFoldDB" id="A0A838CUK9"/>
<keyword evidence="3" id="KW-0735">Signal-anchor</keyword>
<keyword evidence="2" id="KW-0201">Cytochrome c-type biogenesis</keyword>
<dbReference type="PROSITE" id="PS51352">
    <property type="entry name" value="THIOREDOXIN_2"/>
    <property type="match status" value="1"/>
</dbReference>
<dbReference type="CDD" id="cd02966">
    <property type="entry name" value="TlpA_like_family"/>
    <property type="match status" value="1"/>
</dbReference>
<dbReference type="GO" id="GO:0016491">
    <property type="term" value="F:oxidoreductase activity"/>
    <property type="evidence" value="ECO:0007669"/>
    <property type="project" value="InterPro"/>
</dbReference>
<evidence type="ECO:0000256" key="3">
    <source>
        <dbReference type="ARBA" id="ARBA00022968"/>
    </source>
</evidence>
<sequence length="174" mass="19529">MRTLLLGIFVVVIGFVLYQGFTRDSEVVKAGDKALEFTLKTLSGETVQLIDYRGQGVFLNFWATYCKPCEEEMPYIESQYQKFKDKGVKVPAIEVSENSLAVASFVERKGMTFPVLLDKREELLGAYGIGLIPVTFLVDENGEVVDRTTAGLTESQIRNYMKKIQPDKGREPNG</sequence>
<evidence type="ECO:0000256" key="1">
    <source>
        <dbReference type="ARBA" id="ARBA00004196"/>
    </source>
</evidence>
<dbReference type="PANTHER" id="PTHR42852:SF6">
    <property type="entry name" value="THIOL:DISULFIDE INTERCHANGE PROTEIN DSBE"/>
    <property type="match status" value="1"/>
</dbReference>
<dbReference type="GO" id="GO:0017004">
    <property type="term" value="P:cytochrome complex assembly"/>
    <property type="evidence" value="ECO:0007669"/>
    <property type="project" value="UniProtKB-KW"/>
</dbReference>
<organism evidence="7 8">
    <name type="scientific">Halobacillus locisalis</name>
    <dbReference type="NCBI Taxonomy" id="220753"/>
    <lineage>
        <taxon>Bacteria</taxon>
        <taxon>Bacillati</taxon>
        <taxon>Bacillota</taxon>
        <taxon>Bacilli</taxon>
        <taxon>Bacillales</taxon>
        <taxon>Bacillaceae</taxon>
        <taxon>Halobacillus</taxon>
    </lineage>
</organism>
<evidence type="ECO:0000256" key="5">
    <source>
        <dbReference type="ARBA" id="ARBA00023284"/>
    </source>
</evidence>
<keyword evidence="8" id="KW-1185">Reference proteome</keyword>
<dbReference type="NCBIfam" id="NF002854">
    <property type="entry name" value="PRK03147.1"/>
    <property type="match status" value="1"/>
</dbReference>
<dbReference type="InterPro" id="IPR000866">
    <property type="entry name" value="AhpC/TSA"/>
</dbReference>
<accession>A0A838CUK9</accession>
<comment type="caution">
    <text evidence="7">The sequence shown here is derived from an EMBL/GenBank/DDBJ whole genome shotgun (WGS) entry which is preliminary data.</text>
</comment>
<gene>
    <name evidence="7" type="primary">resA</name>
    <name evidence="7" type="ORF">H0266_12285</name>
</gene>
<feature type="domain" description="Thioredoxin" evidence="6">
    <location>
        <begin position="28"/>
        <end position="166"/>
    </location>
</feature>
<evidence type="ECO:0000313" key="8">
    <source>
        <dbReference type="Proteomes" id="UP000571017"/>
    </source>
</evidence>
<keyword evidence="3" id="KW-0812">Transmembrane</keyword>
<dbReference type="GO" id="GO:0016209">
    <property type="term" value="F:antioxidant activity"/>
    <property type="evidence" value="ECO:0007669"/>
    <property type="project" value="InterPro"/>
</dbReference>
<comment type="subcellular location">
    <subcellularLocation>
        <location evidence="1">Cell envelope</location>
    </subcellularLocation>
</comment>
<protein>
    <submittedName>
        <fullName evidence="7">Thiol-disulfide oxidoreductase ResA</fullName>
    </submittedName>
</protein>
<keyword evidence="5" id="KW-0676">Redox-active center</keyword>
<dbReference type="GO" id="GO:0030313">
    <property type="term" value="C:cell envelope"/>
    <property type="evidence" value="ECO:0007669"/>
    <property type="project" value="UniProtKB-SubCell"/>
</dbReference>
<evidence type="ECO:0000259" key="6">
    <source>
        <dbReference type="PROSITE" id="PS51352"/>
    </source>
</evidence>
<evidence type="ECO:0000256" key="2">
    <source>
        <dbReference type="ARBA" id="ARBA00022748"/>
    </source>
</evidence>
<reference evidence="7 8" key="1">
    <citation type="journal article" date="2004" name="Extremophiles">
        <title>Halobacillus locisalis sp. nov., a halophilic bacterium isolated from a marine solar saltern of the Yellow Sea in Korea.</title>
        <authorList>
            <person name="Yoon J.H."/>
            <person name="Kang K.H."/>
            <person name="Oh T.K."/>
            <person name="Park Y.H."/>
        </authorList>
    </citation>
    <scope>NUCLEOTIDE SEQUENCE [LARGE SCALE GENOMIC DNA]</scope>
    <source>
        <strain evidence="7 8">KCTC 3788</strain>
    </source>
</reference>
<name>A0A838CUK9_9BACI</name>
<keyword evidence="4" id="KW-1015">Disulfide bond</keyword>
<dbReference type="InterPro" id="IPR013766">
    <property type="entry name" value="Thioredoxin_domain"/>
</dbReference>
<dbReference type="InterPro" id="IPR036249">
    <property type="entry name" value="Thioredoxin-like_sf"/>
</dbReference>
<dbReference type="Pfam" id="PF00578">
    <property type="entry name" value="AhpC-TSA"/>
    <property type="match status" value="1"/>
</dbReference>
<dbReference type="InterPro" id="IPR050553">
    <property type="entry name" value="Thioredoxin_ResA/DsbE_sf"/>
</dbReference>
<evidence type="ECO:0000313" key="7">
    <source>
        <dbReference type="EMBL" id="MBA2175670.1"/>
    </source>
</evidence>
<proteinExistence type="predicted"/>
<dbReference type="PANTHER" id="PTHR42852">
    <property type="entry name" value="THIOL:DISULFIDE INTERCHANGE PROTEIN DSBE"/>
    <property type="match status" value="1"/>
</dbReference>
<dbReference type="Gene3D" id="3.40.30.10">
    <property type="entry name" value="Glutaredoxin"/>
    <property type="match status" value="1"/>
</dbReference>
<dbReference type="SUPFAM" id="SSF52833">
    <property type="entry name" value="Thioredoxin-like"/>
    <property type="match status" value="1"/>
</dbReference>
<evidence type="ECO:0000256" key="4">
    <source>
        <dbReference type="ARBA" id="ARBA00023157"/>
    </source>
</evidence>
<dbReference type="EMBL" id="JACEFG010000002">
    <property type="protein sequence ID" value="MBA2175670.1"/>
    <property type="molecule type" value="Genomic_DNA"/>
</dbReference>